<reference evidence="2" key="1">
    <citation type="submission" date="2021-02" db="EMBL/GenBank/DDBJ databases">
        <authorList>
            <person name="Nowell W R."/>
        </authorList>
    </citation>
    <scope>NUCLEOTIDE SEQUENCE</scope>
</reference>
<name>A0A815YDD0_9BILA</name>
<feature type="non-terminal residue" evidence="2">
    <location>
        <position position="163"/>
    </location>
</feature>
<comment type="caution">
    <text evidence="2">The sequence shown here is derived from an EMBL/GenBank/DDBJ whole genome shotgun (WGS) entry which is preliminary data.</text>
</comment>
<evidence type="ECO:0000313" key="2">
    <source>
        <dbReference type="EMBL" id="CAF1568629.1"/>
    </source>
</evidence>
<protein>
    <submittedName>
        <fullName evidence="2">Uncharacterized protein</fullName>
    </submittedName>
</protein>
<evidence type="ECO:0000313" key="3">
    <source>
        <dbReference type="EMBL" id="CAF4431188.1"/>
    </source>
</evidence>
<dbReference type="Proteomes" id="UP000663829">
    <property type="component" value="Unassembled WGS sequence"/>
</dbReference>
<dbReference type="Proteomes" id="UP000681722">
    <property type="component" value="Unassembled WGS sequence"/>
</dbReference>
<feature type="region of interest" description="Disordered" evidence="1">
    <location>
        <begin position="53"/>
        <end position="97"/>
    </location>
</feature>
<dbReference type="EMBL" id="CAJNOQ010029420">
    <property type="protein sequence ID" value="CAF1568629.1"/>
    <property type="molecule type" value="Genomic_DNA"/>
</dbReference>
<dbReference type="AlphaFoldDB" id="A0A815YDD0"/>
<proteinExistence type="predicted"/>
<organism evidence="2 4">
    <name type="scientific">Didymodactylos carnosus</name>
    <dbReference type="NCBI Taxonomy" id="1234261"/>
    <lineage>
        <taxon>Eukaryota</taxon>
        <taxon>Metazoa</taxon>
        <taxon>Spiralia</taxon>
        <taxon>Gnathifera</taxon>
        <taxon>Rotifera</taxon>
        <taxon>Eurotatoria</taxon>
        <taxon>Bdelloidea</taxon>
        <taxon>Philodinida</taxon>
        <taxon>Philodinidae</taxon>
        <taxon>Didymodactylos</taxon>
    </lineage>
</organism>
<sequence length="163" mass="18372">IRHAYTCAKWSSGIDLNLGTWKFGDPVLSSQQASLRRKMDITSYRSLRRIGFQQKEQHLKKKRTKSSTTDPELTQQTKEQQSSSPSSTTVATSSVTPKPVVALANSVMFLPSISTSTISTLSTPPMNISLPSTQHQQQHRSLTEEQAIQRNRLNFRQRREGDL</sequence>
<keyword evidence="4" id="KW-1185">Reference proteome</keyword>
<dbReference type="EMBL" id="CAJOBC010095228">
    <property type="protein sequence ID" value="CAF4431188.1"/>
    <property type="molecule type" value="Genomic_DNA"/>
</dbReference>
<evidence type="ECO:0000256" key="1">
    <source>
        <dbReference type="SAM" id="MobiDB-lite"/>
    </source>
</evidence>
<gene>
    <name evidence="2" type="ORF">GPM918_LOCUS40242</name>
    <name evidence="3" type="ORF">SRO942_LOCUS41167</name>
</gene>
<feature type="compositionally biased region" description="Low complexity" evidence="1">
    <location>
        <begin position="74"/>
        <end position="97"/>
    </location>
</feature>
<evidence type="ECO:0000313" key="4">
    <source>
        <dbReference type="Proteomes" id="UP000663829"/>
    </source>
</evidence>
<accession>A0A815YDD0</accession>